<dbReference type="AlphaFoldDB" id="A0A0C3D3P7"/>
<dbReference type="PANTHER" id="PTHR37534:SF2">
    <property type="entry name" value="N-ACETYLTRANSFERASE DOMAIN-CONTAINING PROTEIN"/>
    <property type="match status" value="1"/>
</dbReference>
<dbReference type="Proteomes" id="UP000054321">
    <property type="component" value="Unassembled WGS sequence"/>
</dbReference>
<accession>A0A0C3D3P7</accession>
<dbReference type="HOGENOM" id="CLU_008719_1_0_1"/>
<dbReference type="OrthoDB" id="4525710at2759"/>
<dbReference type="EMBL" id="KN832871">
    <property type="protein sequence ID" value="KIN05899.1"/>
    <property type="molecule type" value="Genomic_DNA"/>
</dbReference>
<name>A0A0C3D3P7_OIDMZ</name>
<evidence type="ECO:0000313" key="3">
    <source>
        <dbReference type="EMBL" id="KIN05899.1"/>
    </source>
</evidence>
<dbReference type="PANTHER" id="PTHR37534">
    <property type="entry name" value="TRANSCRIPTIONAL ACTIVATOR PROTEIN UGA3"/>
    <property type="match status" value="1"/>
</dbReference>
<protein>
    <recommendedName>
        <fullName evidence="5">ARCA-like protein</fullName>
    </recommendedName>
</protein>
<evidence type="ECO:0008006" key="5">
    <source>
        <dbReference type="Google" id="ProtNLM"/>
    </source>
</evidence>
<comment type="subcellular location">
    <subcellularLocation>
        <location evidence="1">Nucleus</location>
    </subcellularLocation>
</comment>
<dbReference type="GO" id="GO:0005634">
    <property type="term" value="C:nucleus"/>
    <property type="evidence" value="ECO:0007669"/>
    <property type="project" value="UniProtKB-SubCell"/>
</dbReference>
<dbReference type="GO" id="GO:0045944">
    <property type="term" value="P:positive regulation of transcription by RNA polymerase II"/>
    <property type="evidence" value="ECO:0007669"/>
    <property type="project" value="TreeGrafter"/>
</dbReference>
<keyword evidence="2" id="KW-0539">Nucleus</keyword>
<reference evidence="3 4" key="1">
    <citation type="submission" date="2014-04" db="EMBL/GenBank/DDBJ databases">
        <authorList>
            <consortium name="DOE Joint Genome Institute"/>
            <person name="Kuo A."/>
            <person name="Martino E."/>
            <person name="Perotto S."/>
            <person name="Kohler A."/>
            <person name="Nagy L.G."/>
            <person name="Floudas D."/>
            <person name="Copeland A."/>
            <person name="Barry K.W."/>
            <person name="Cichocki N."/>
            <person name="Veneault-Fourrey C."/>
            <person name="LaButti K."/>
            <person name="Lindquist E.A."/>
            <person name="Lipzen A."/>
            <person name="Lundell T."/>
            <person name="Morin E."/>
            <person name="Murat C."/>
            <person name="Sun H."/>
            <person name="Tunlid A."/>
            <person name="Henrissat B."/>
            <person name="Grigoriev I.V."/>
            <person name="Hibbett D.S."/>
            <person name="Martin F."/>
            <person name="Nordberg H.P."/>
            <person name="Cantor M.N."/>
            <person name="Hua S.X."/>
        </authorList>
    </citation>
    <scope>NUCLEOTIDE SEQUENCE [LARGE SCALE GENOMIC DNA]</scope>
    <source>
        <strain evidence="3 4">Zn</strain>
    </source>
</reference>
<dbReference type="InterPro" id="IPR021858">
    <property type="entry name" value="Fun_TF"/>
</dbReference>
<dbReference type="InParanoid" id="A0A0C3D3P7"/>
<keyword evidence="4" id="KW-1185">Reference proteome</keyword>
<proteinExistence type="predicted"/>
<dbReference type="Pfam" id="PF11951">
    <property type="entry name" value="Fungal_trans_2"/>
    <property type="match status" value="1"/>
</dbReference>
<evidence type="ECO:0000313" key="4">
    <source>
        <dbReference type="Proteomes" id="UP000054321"/>
    </source>
</evidence>
<dbReference type="GO" id="GO:0000976">
    <property type="term" value="F:transcription cis-regulatory region binding"/>
    <property type="evidence" value="ECO:0007669"/>
    <property type="project" value="TreeGrafter"/>
</dbReference>
<sequence>MVRSLRTAALSFSSSSSRAKSSESAVNFSQSLEIQTRTQSLPSYPHTLSIDELIDQRATRSSHQHGHQAYNQGHSASNLTIPAIYSDTPIWPLTDPSEALLLRHFVQNLATWLDLCDPLQHFQTDVPQRAATCRILLNAIFALSARHLNRIGNYDSFASNRYHQECLKVLIPMLNDTATVLDESIFAATIILRVLEEIDITLVPETNSQSHLLGIQVFVSARDPYAFGGGLGEAAFWVGLRQEIYSAMMRHKTIQLNLEHCIVDRTISPAPDWAWANRAVVHCADVLNCCFGELGVSNIGWRDLKEYNRQWHAAKPAPFTPIYYRSPDPLKREAFPEIWYFQPCHIIGIQHHLLAQIILAIFDPKLPRVGGSRSFAVKAMESEVMSSLRELCGIGLYNRWTPPGIFTASMGIALCGDRFTDRIDQEALLDVLVKTEKDHARPTAAIQLQMKESWGWVTND</sequence>
<evidence type="ECO:0000256" key="2">
    <source>
        <dbReference type="ARBA" id="ARBA00023242"/>
    </source>
</evidence>
<dbReference type="GO" id="GO:0003700">
    <property type="term" value="F:DNA-binding transcription factor activity"/>
    <property type="evidence" value="ECO:0007669"/>
    <property type="project" value="TreeGrafter"/>
</dbReference>
<reference evidence="4" key="2">
    <citation type="submission" date="2015-01" db="EMBL/GenBank/DDBJ databases">
        <title>Evolutionary Origins and Diversification of the Mycorrhizal Mutualists.</title>
        <authorList>
            <consortium name="DOE Joint Genome Institute"/>
            <consortium name="Mycorrhizal Genomics Consortium"/>
            <person name="Kohler A."/>
            <person name="Kuo A."/>
            <person name="Nagy L.G."/>
            <person name="Floudas D."/>
            <person name="Copeland A."/>
            <person name="Barry K.W."/>
            <person name="Cichocki N."/>
            <person name="Veneault-Fourrey C."/>
            <person name="LaButti K."/>
            <person name="Lindquist E.A."/>
            <person name="Lipzen A."/>
            <person name="Lundell T."/>
            <person name="Morin E."/>
            <person name="Murat C."/>
            <person name="Riley R."/>
            <person name="Ohm R."/>
            <person name="Sun H."/>
            <person name="Tunlid A."/>
            <person name="Henrissat B."/>
            <person name="Grigoriev I.V."/>
            <person name="Hibbett D.S."/>
            <person name="Martin F."/>
        </authorList>
    </citation>
    <scope>NUCLEOTIDE SEQUENCE [LARGE SCALE GENOMIC DNA]</scope>
    <source>
        <strain evidence="4">Zn</strain>
    </source>
</reference>
<organism evidence="3 4">
    <name type="scientific">Oidiodendron maius (strain Zn)</name>
    <dbReference type="NCBI Taxonomy" id="913774"/>
    <lineage>
        <taxon>Eukaryota</taxon>
        <taxon>Fungi</taxon>
        <taxon>Dikarya</taxon>
        <taxon>Ascomycota</taxon>
        <taxon>Pezizomycotina</taxon>
        <taxon>Leotiomycetes</taxon>
        <taxon>Leotiomycetes incertae sedis</taxon>
        <taxon>Myxotrichaceae</taxon>
        <taxon>Oidiodendron</taxon>
    </lineage>
</organism>
<evidence type="ECO:0000256" key="1">
    <source>
        <dbReference type="ARBA" id="ARBA00004123"/>
    </source>
</evidence>
<dbReference type="STRING" id="913774.A0A0C3D3P7"/>
<gene>
    <name evidence="3" type="ORF">OIDMADRAFT_113285</name>
</gene>